<dbReference type="PANTHER" id="PTHR42987">
    <property type="entry name" value="PEPTIDASE S49"/>
    <property type="match status" value="1"/>
</dbReference>
<dbReference type="Proteomes" id="UP000016986">
    <property type="component" value="Unassembled WGS sequence"/>
</dbReference>
<evidence type="ECO:0000313" key="8">
    <source>
        <dbReference type="Proteomes" id="UP000016986"/>
    </source>
</evidence>
<feature type="transmembrane region" description="Helical" evidence="5">
    <location>
        <begin position="12"/>
        <end position="32"/>
    </location>
</feature>
<keyword evidence="3" id="KW-0378">Hydrolase</keyword>
<evidence type="ECO:0000256" key="2">
    <source>
        <dbReference type="ARBA" id="ARBA00022670"/>
    </source>
</evidence>
<evidence type="ECO:0000256" key="3">
    <source>
        <dbReference type="ARBA" id="ARBA00022801"/>
    </source>
</evidence>
<dbReference type="GO" id="GO:0008236">
    <property type="term" value="F:serine-type peptidase activity"/>
    <property type="evidence" value="ECO:0007669"/>
    <property type="project" value="UniProtKB-KW"/>
</dbReference>
<dbReference type="Pfam" id="PF01343">
    <property type="entry name" value="Peptidase_S49"/>
    <property type="match status" value="1"/>
</dbReference>
<keyword evidence="4" id="KW-0720">Serine protease</keyword>
<accession>U3ACU2</accession>
<sequence>MSGRDRSRLGRLVLVGAVVGLLVGAAVAPTVWNRTTGPDGTVAVIELHSTITSDTADAVIDNLREARRNDSIEAVVLDVDSPGGAAAASEQLYLAVKRTREVMPVSTSVTGMAASGGYYTSVASDAIYVTPASSVGSVGVLATIPTQGVPSGEIVSGPDKGSTSTVPEVRRRVEALRRAFVGSVMAERGDALSLTESELSHAKLYSGAKGVQIGLADAVGGIDTAIQDAAERAGLSDYRVVRMESPTPSVLSQLGLSADAASGGSASASATFGDQGVETVHYLMIHGSVAGPRTEVIANASA</sequence>
<evidence type="ECO:0000256" key="4">
    <source>
        <dbReference type="ARBA" id="ARBA00022825"/>
    </source>
</evidence>
<comment type="caution">
    <text evidence="7">The sequence shown here is derived from an EMBL/GenBank/DDBJ whole genome shotgun (WGS) entry which is preliminary data.</text>
</comment>
<dbReference type="GO" id="GO:0006508">
    <property type="term" value="P:proteolysis"/>
    <property type="evidence" value="ECO:0007669"/>
    <property type="project" value="UniProtKB-KW"/>
</dbReference>
<dbReference type="CDD" id="cd07023">
    <property type="entry name" value="S49_Sppa_N_C"/>
    <property type="match status" value="1"/>
</dbReference>
<evidence type="ECO:0000259" key="6">
    <source>
        <dbReference type="Pfam" id="PF01343"/>
    </source>
</evidence>
<keyword evidence="8" id="KW-1185">Reference proteome</keyword>
<dbReference type="EMBL" id="BATA01000028">
    <property type="protein sequence ID" value="GAD52593.1"/>
    <property type="molecule type" value="Genomic_DNA"/>
</dbReference>
<keyword evidence="5" id="KW-0472">Membrane</keyword>
<evidence type="ECO:0000313" key="7">
    <source>
        <dbReference type="EMBL" id="GAD52593.1"/>
    </source>
</evidence>
<name>U3ACU2_9EURY</name>
<organism evidence="7 8">
    <name type="scientific">Halarchaeum acidiphilum MH1-52-1</name>
    <dbReference type="NCBI Taxonomy" id="1261545"/>
    <lineage>
        <taxon>Archaea</taxon>
        <taxon>Methanobacteriati</taxon>
        <taxon>Methanobacteriota</taxon>
        <taxon>Stenosarchaea group</taxon>
        <taxon>Halobacteria</taxon>
        <taxon>Halobacteriales</taxon>
        <taxon>Halobacteriaceae</taxon>
    </lineage>
</organism>
<dbReference type="PANTHER" id="PTHR42987:SF4">
    <property type="entry name" value="PROTEASE SOHB-RELATED"/>
    <property type="match status" value="1"/>
</dbReference>
<feature type="domain" description="Peptidase S49" evidence="6">
    <location>
        <begin position="99"/>
        <end position="145"/>
    </location>
</feature>
<protein>
    <submittedName>
        <fullName evidence="7">Protease IV-like</fullName>
    </submittedName>
</protein>
<dbReference type="Gene3D" id="3.90.226.10">
    <property type="entry name" value="2-enoyl-CoA Hydratase, Chain A, domain 1"/>
    <property type="match status" value="1"/>
</dbReference>
<keyword evidence="5" id="KW-1133">Transmembrane helix</keyword>
<evidence type="ECO:0000256" key="1">
    <source>
        <dbReference type="ARBA" id="ARBA00008683"/>
    </source>
</evidence>
<proteinExistence type="inferred from homology"/>
<gene>
    <name evidence="7" type="ORF">MBEHAL_1353</name>
</gene>
<dbReference type="InterPro" id="IPR002142">
    <property type="entry name" value="Peptidase_S49"/>
</dbReference>
<keyword evidence="5" id="KW-0812">Transmembrane</keyword>
<keyword evidence="2 7" id="KW-0645">Protease</keyword>
<dbReference type="InterPro" id="IPR029045">
    <property type="entry name" value="ClpP/crotonase-like_dom_sf"/>
</dbReference>
<dbReference type="InterPro" id="IPR047272">
    <property type="entry name" value="S49_SppA_C"/>
</dbReference>
<comment type="similarity">
    <text evidence="1">Belongs to the peptidase S49 family.</text>
</comment>
<reference evidence="7 8" key="1">
    <citation type="submission" date="2013-09" db="EMBL/GenBank/DDBJ databases">
        <title>Whole genome sequencing of Halarchaeum acidiphilum strain MH1-52-1.</title>
        <authorList>
            <person name="Shimane Y."/>
            <person name="Minegishi H."/>
            <person name="Nishi S."/>
            <person name="Echigo A."/>
            <person name="Shuto A."/>
            <person name="Konishi M."/>
            <person name="Ito T."/>
            <person name="Ohkuma M."/>
            <person name="Ohta Y."/>
            <person name="Nagano Y."/>
            <person name="Tsubouchi T."/>
            <person name="Mori K."/>
            <person name="Usui K."/>
            <person name="Kamekura M."/>
            <person name="Usami R."/>
            <person name="Takaki Y."/>
            <person name="Hatada Y."/>
        </authorList>
    </citation>
    <scope>NUCLEOTIDE SEQUENCE [LARGE SCALE GENOMIC DNA]</scope>
    <source>
        <strain evidence="7 8">JCM 16109</strain>
    </source>
</reference>
<evidence type="ECO:0000256" key="5">
    <source>
        <dbReference type="SAM" id="Phobius"/>
    </source>
</evidence>
<dbReference type="SUPFAM" id="SSF52096">
    <property type="entry name" value="ClpP/crotonase"/>
    <property type="match status" value="1"/>
</dbReference>
<dbReference type="AlphaFoldDB" id="U3ACU2"/>
<dbReference type="eggNOG" id="arCOG01311">
    <property type="taxonomic scope" value="Archaea"/>
</dbReference>